<protein>
    <submittedName>
        <fullName evidence="9">WSC domain-containing protein</fullName>
    </submittedName>
</protein>
<evidence type="ECO:0000256" key="3">
    <source>
        <dbReference type="ARBA" id="ARBA00022729"/>
    </source>
</evidence>
<dbReference type="Pfam" id="PF01822">
    <property type="entry name" value="WSC"/>
    <property type="match status" value="1"/>
</dbReference>
<dbReference type="GO" id="GO:0005886">
    <property type="term" value="C:plasma membrane"/>
    <property type="evidence" value="ECO:0007669"/>
    <property type="project" value="TreeGrafter"/>
</dbReference>
<dbReference type="Proteomes" id="UP000824596">
    <property type="component" value="Unassembled WGS sequence"/>
</dbReference>
<evidence type="ECO:0000313" key="9">
    <source>
        <dbReference type="EMBL" id="KAH0967269.1"/>
    </source>
</evidence>
<keyword evidence="2" id="KW-0812">Transmembrane</keyword>
<dbReference type="EMBL" id="JAIZPD010000002">
    <property type="protein sequence ID" value="KAH0967269.1"/>
    <property type="molecule type" value="Genomic_DNA"/>
</dbReference>
<name>A0A9P8N5R0_9HYPO</name>
<reference evidence="9" key="1">
    <citation type="submission" date="2021-09" db="EMBL/GenBank/DDBJ databases">
        <title>A high-quality genome of the endoparasitic fungus Hirsutella rhossiliensis with a comparison of Hirsutella genomes reveals transposable elements contributing to genome size variation.</title>
        <authorList>
            <person name="Lin R."/>
            <person name="Jiao Y."/>
            <person name="Sun X."/>
            <person name="Ling J."/>
            <person name="Xie B."/>
            <person name="Cheng X."/>
        </authorList>
    </citation>
    <scope>NUCLEOTIDE SEQUENCE</scope>
    <source>
        <strain evidence="9">HR02</strain>
    </source>
</reference>
<feature type="chain" id="PRO_5040494907" evidence="7">
    <location>
        <begin position="20"/>
        <end position="159"/>
    </location>
</feature>
<dbReference type="RefSeq" id="XP_044724782.1">
    <property type="nucleotide sequence ID" value="XM_044861149.1"/>
</dbReference>
<dbReference type="InterPro" id="IPR002889">
    <property type="entry name" value="WSC_carb-bd"/>
</dbReference>
<feature type="signal peptide" evidence="7">
    <location>
        <begin position="1"/>
        <end position="19"/>
    </location>
</feature>
<accession>A0A9P8N5R0</accession>
<evidence type="ECO:0000256" key="2">
    <source>
        <dbReference type="ARBA" id="ARBA00022692"/>
    </source>
</evidence>
<evidence type="ECO:0000313" key="10">
    <source>
        <dbReference type="Proteomes" id="UP000824596"/>
    </source>
</evidence>
<evidence type="ECO:0000256" key="6">
    <source>
        <dbReference type="ARBA" id="ARBA00023180"/>
    </source>
</evidence>
<dbReference type="InterPro" id="IPR051836">
    <property type="entry name" value="Kremen_rcpt"/>
</dbReference>
<evidence type="ECO:0000256" key="4">
    <source>
        <dbReference type="ARBA" id="ARBA00022989"/>
    </source>
</evidence>
<organism evidence="9 10">
    <name type="scientific">Hirsutella rhossiliensis</name>
    <dbReference type="NCBI Taxonomy" id="111463"/>
    <lineage>
        <taxon>Eukaryota</taxon>
        <taxon>Fungi</taxon>
        <taxon>Dikarya</taxon>
        <taxon>Ascomycota</taxon>
        <taxon>Pezizomycotina</taxon>
        <taxon>Sordariomycetes</taxon>
        <taxon>Hypocreomycetidae</taxon>
        <taxon>Hypocreales</taxon>
        <taxon>Ophiocordycipitaceae</taxon>
        <taxon>Hirsutella</taxon>
    </lineage>
</organism>
<evidence type="ECO:0000256" key="5">
    <source>
        <dbReference type="ARBA" id="ARBA00023136"/>
    </source>
</evidence>
<comment type="caution">
    <text evidence="9">The sequence shown here is derived from an EMBL/GenBank/DDBJ whole genome shotgun (WGS) entry which is preliminary data.</text>
</comment>
<evidence type="ECO:0000256" key="1">
    <source>
        <dbReference type="ARBA" id="ARBA00004167"/>
    </source>
</evidence>
<proteinExistence type="predicted"/>
<dbReference type="SMART" id="SM00321">
    <property type="entry name" value="WSC"/>
    <property type="match status" value="1"/>
</dbReference>
<comment type="subcellular location">
    <subcellularLocation>
        <location evidence="1">Membrane</location>
        <topology evidence="1">Single-pass membrane protein</topology>
    </subcellularLocation>
</comment>
<keyword evidence="3 7" id="KW-0732">Signal</keyword>
<keyword evidence="4" id="KW-1133">Transmembrane helix</keyword>
<dbReference type="AlphaFoldDB" id="A0A9P8N5R0"/>
<dbReference type="PANTHER" id="PTHR24269:SF16">
    <property type="entry name" value="PROTEIN SLG1"/>
    <property type="match status" value="1"/>
</dbReference>
<keyword evidence="10" id="KW-1185">Reference proteome</keyword>
<dbReference type="OrthoDB" id="5985073at2759"/>
<dbReference type="PROSITE" id="PS51212">
    <property type="entry name" value="WSC"/>
    <property type="match status" value="1"/>
</dbReference>
<dbReference type="GeneID" id="68351807"/>
<keyword evidence="6" id="KW-0325">Glycoprotein</keyword>
<evidence type="ECO:0000259" key="8">
    <source>
        <dbReference type="PROSITE" id="PS51212"/>
    </source>
</evidence>
<feature type="domain" description="WSC" evidence="8">
    <location>
        <begin position="33"/>
        <end position="136"/>
    </location>
</feature>
<evidence type="ECO:0000256" key="7">
    <source>
        <dbReference type="SAM" id="SignalP"/>
    </source>
</evidence>
<sequence length="159" mass="17329">MAPLPRLLLSLTLLVLAAAAQTQHVRIYNESTKYTYHGCFNETTDIDGSDRSRALADGINQVKRGEMTVPLCLGFCANGRTQYRYAGLEWSRECWCSQTLSGISTKLDDARCDFPCEGDQDTSCGGSLKLTVYRLRSASTGLRVSAFVASLGFAVALIS</sequence>
<gene>
    <name evidence="9" type="ORF">HRG_02678</name>
</gene>
<dbReference type="PANTHER" id="PTHR24269">
    <property type="entry name" value="KREMEN PROTEIN"/>
    <property type="match status" value="1"/>
</dbReference>
<keyword evidence="5" id="KW-0472">Membrane</keyword>